<protein>
    <submittedName>
        <fullName evidence="1">Ammonium transporter</fullName>
    </submittedName>
</protein>
<keyword evidence="2" id="KW-1185">Reference proteome</keyword>
<accession>A0ACD5IGV1</accession>
<dbReference type="EMBL" id="CP130946">
    <property type="protein sequence ID" value="XRP72659.1"/>
    <property type="molecule type" value="Genomic_DNA"/>
</dbReference>
<name>A0ACD5IGV1_9PROT</name>
<gene>
    <name evidence="1" type="primary">amt</name>
    <name evidence="1" type="ORF">HF292_012810</name>
</gene>
<evidence type="ECO:0000313" key="1">
    <source>
        <dbReference type="EMBL" id="XRP72659.1"/>
    </source>
</evidence>
<proteinExistence type="predicted"/>
<dbReference type="Proteomes" id="UP001196097">
    <property type="component" value="Chromosome"/>
</dbReference>
<reference evidence="1 2" key="1">
    <citation type="journal article" date="2021" name="ISME J.">
        <title>Genomic evolution of the class Acidithiobacillia: deep-branching Proteobacteria living in extreme acidic conditions.</title>
        <authorList>
            <person name="Moya-Beltran A."/>
            <person name="Beard S."/>
            <person name="Rojas-Villalobos C."/>
            <person name="Issotta F."/>
            <person name="Gallardo Y."/>
            <person name="Ulloa R."/>
            <person name="Giaveno A."/>
            <person name="Degli Esposti M."/>
            <person name="Johnson D.B."/>
            <person name="Quatrini R."/>
        </authorList>
    </citation>
    <scope>NUCLEOTIDE SEQUENCE [LARGE SCALE GENOMIC DNA]</scope>
    <source>
        <strain evidence="1 2">CF3</strain>
    </source>
</reference>
<sequence>MSVAWLNTGDNAWQLTAATVVGLQSVPGLVVLYAGIVKKKWAVNSAFMAFYAFAAVLIAWVLWAYNMGFGNQWFPFVGMPHPIISMQDELKQALIPASNTSAAFPMSTMVYFQFVFAAITLVIMAGAVLGRMSFKAWMIFVPLWLTFSYTVGAFSLWGGGFLSSLGVIDYSGGYVIHLSAGVAGFVAAAVIGPRLARDRENFQPNNVLLMLVGAGILWLGWNGFNGGDPYAASRDAGAAVLNTNIATAVSVIVWTIMDIFYFKKPSVIGAVQGMITGLVAITPAAGVVDGWGAIAIGISSGIIPWLSMNLLGKTALFRKVDDTLGVFHTHAVAGLLGGIMTGLLATKAGCAAFALSTPGGAIEGNWHQVWLQLVGAAFIIVLNIVVTYILLKLISLVVPLRMSEEELLVGDDAVHGEEAYAFFGDGERRPVAGD</sequence>
<organism evidence="1 2">
    <name type="scientific">Acidithiobacillus ferruginosus</name>
    <dbReference type="NCBI Taxonomy" id="3063951"/>
    <lineage>
        <taxon>Bacteria</taxon>
        <taxon>Pseudomonadati</taxon>
        <taxon>Pseudomonadota</taxon>
        <taxon>Acidithiobacillia</taxon>
        <taxon>Acidithiobacillales</taxon>
        <taxon>Acidithiobacillaceae</taxon>
        <taxon>Acidithiobacillus</taxon>
    </lineage>
</organism>
<evidence type="ECO:0000313" key="2">
    <source>
        <dbReference type="Proteomes" id="UP001196097"/>
    </source>
</evidence>